<accession>A0A5K0U998</accession>
<keyword evidence="2" id="KW-1185">Reference proteome</keyword>
<evidence type="ECO:0000313" key="1">
    <source>
        <dbReference type="EMBL" id="VBB18131.1"/>
    </source>
</evidence>
<name>A0A5K0U998_9VIRU</name>
<evidence type="ECO:0000313" key="2">
    <source>
        <dbReference type="Proteomes" id="UP000594342"/>
    </source>
</evidence>
<dbReference type="Proteomes" id="UP000594342">
    <property type="component" value="Unassembled WGS sequence"/>
</dbReference>
<dbReference type="EMBL" id="UPSH01000001">
    <property type="protein sequence ID" value="VBB18131.1"/>
    <property type="molecule type" value="Genomic_DNA"/>
</dbReference>
<protein>
    <submittedName>
        <fullName evidence="1">Uncharacterized protein</fullName>
    </submittedName>
</protein>
<proteinExistence type="predicted"/>
<organism evidence="1 2">
    <name type="scientific">Yasminevirus sp. GU-2018</name>
    <dbReference type="NCBI Taxonomy" id="2420051"/>
    <lineage>
        <taxon>Viruses</taxon>
        <taxon>Varidnaviria</taxon>
        <taxon>Bamfordvirae</taxon>
        <taxon>Nucleocytoviricota</taxon>
        <taxon>Megaviricetes</taxon>
        <taxon>Imitervirales</taxon>
        <taxon>Mimiviridae</taxon>
        <taxon>Klosneuvirinae</taxon>
        <taxon>Yasminevirus</taxon>
        <taxon>Yasminevirus saudimassiliense</taxon>
    </lineage>
</organism>
<sequence length="91" mass="10732">MLPQQARVIALLNGHEKDVWEHVFKQIEENAKQSQFSAKVVLDKELYLKYYDQLQFDNFDGKIKIELLKLGYKTADCQFEENDTVSFSVSW</sequence>
<reference evidence="1 2" key="1">
    <citation type="submission" date="2018-10" db="EMBL/GenBank/DDBJ databases">
        <authorList>
            <consortium name="IHU Genomes"/>
        </authorList>
    </citation>
    <scope>NUCLEOTIDE SEQUENCE [LARGE SCALE GENOMIC DNA]</scope>
    <source>
        <strain evidence="1 2">A1</strain>
    </source>
</reference>
<gene>
    <name evidence="1" type="ORF">YASMINEVIRUS_594</name>
</gene>
<comment type="caution">
    <text evidence="1">The sequence shown here is derived from an EMBL/GenBank/DDBJ whole genome shotgun (WGS) entry which is preliminary data.</text>
</comment>